<proteinExistence type="predicted"/>
<protein>
    <submittedName>
        <fullName evidence="1">Uncharacterized protein</fullName>
    </submittedName>
</protein>
<sequence length="29" mass="3154">MDCDFPKHSVNVVLEDGKLPSVKKPCAVP</sequence>
<name>A0A0E9VPX0_ANGAN</name>
<dbReference type="AlphaFoldDB" id="A0A0E9VPX0"/>
<evidence type="ECO:0000313" key="1">
    <source>
        <dbReference type="EMBL" id="JAH80194.1"/>
    </source>
</evidence>
<accession>A0A0E9VPX0</accession>
<organism evidence="1">
    <name type="scientific">Anguilla anguilla</name>
    <name type="common">European freshwater eel</name>
    <name type="synonym">Muraena anguilla</name>
    <dbReference type="NCBI Taxonomy" id="7936"/>
    <lineage>
        <taxon>Eukaryota</taxon>
        <taxon>Metazoa</taxon>
        <taxon>Chordata</taxon>
        <taxon>Craniata</taxon>
        <taxon>Vertebrata</taxon>
        <taxon>Euteleostomi</taxon>
        <taxon>Actinopterygii</taxon>
        <taxon>Neopterygii</taxon>
        <taxon>Teleostei</taxon>
        <taxon>Anguilliformes</taxon>
        <taxon>Anguillidae</taxon>
        <taxon>Anguilla</taxon>
    </lineage>
</organism>
<reference evidence="1" key="2">
    <citation type="journal article" date="2015" name="Fish Shellfish Immunol.">
        <title>Early steps in the European eel (Anguilla anguilla)-Vibrio vulnificus interaction in the gills: Role of the RtxA13 toxin.</title>
        <authorList>
            <person name="Callol A."/>
            <person name="Pajuelo D."/>
            <person name="Ebbesson L."/>
            <person name="Teles M."/>
            <person name="MacKenzie S."/>
            <person name="Amaro C."/>
        </authorList>
    </citation>
    <scope>NUCLEOTIDE SEQUENCE</scope>
</reference>
<dbReference type="EMBL" id="GBXM01028383">
    <property type="protein sequence ID" value="JAH80194.1"/>
    <property type="molecule type" value="Transcribed_RNA"/>
</dbReference>
<reference evidence="1" key="1">
    <citation type="submission" date="2014-11" db="EMBL/GenBank/DDBJ databases">
        <authorList>
            <person name="Amaro Gonzalez C."/>
        </authorList>
    </citation>
    <scope>NUCLEOTIDE SEQUENCE</scope>
</reference>